<evidence type="ECO:0000256" key="4">
    <source>
        <dbReference type="SAM" id="SignalP"/>
    </source>
</evidence>
<evidence type="ECO:0000313" key="5">
    <source>
        <dbReference type="EMBL" id="PWI35074.1"/>
    </source>
</evidence>
<dbReference type="RefSeq" id="WP_109318226.1">
    <property type="nucleotide sequence ID" value="NZ_QFWT01000001.1"/>
</dbReference>
<dbReference type="PROSITE" id="PS51257">
    <property type="entry name" value="PROKAR_LIPOPROTEIN"/>
    <property type="match status" value="1"/>
</dbReference>
<dbReference type="GO" id="GO:0120010">
    <property type="term" value="P:intermembrane phospholipid transfer"/>
    <property type="evidence" value="ECO:0007669"/>
    <property type="project" value="TreeGrafter"/>
</dbReference>
<dbReference type="AlphaFoldDB" id="A0A2U3BEA8"/>
<dbReference type="InterPro" id="IPR007428">
    <property type="entry name" value="MlaA"/>
</dbReference>
<dbReference type="Proteomes" id="UP000245362">
    <property type="component" value="Unassembled WGS sequence"/>
</dbReference>
<evidence type="ECO:0000256" key="3">
    <source>
        <dbReference type="SAM" id="MobiDB-lite"/>
    </source>
</evidence>
<dbReference type="EMBL" id="QFWT01000001">
    <property type="protein sequence ID" value="PWI35074.1"/>
    <property type="molecule type" value="Genomic_DNA"/>
</dbReference>
<dbReference type="PANTHER" id="PTHR30035:SF3">
    <property type="entry name" value="INTERMEMBRANE PHOSPHOLIPID TRANSPORT SYSTEM LIPOPROTEIN MLAA"/>
    <property type="match status" value="1"/>
</dbReference>
<dbReference type="OrthoDB" id="9785326at2"/>
<proteinExistence type="inferred from homology"/>
<dbReference type="Pfam" id="PF04333">
    <property type="entry name" value="MlaA"/>
    <property type="match status" value="1"/>
</dbReference>
<evidence type="ECO:0000313" key="6">
    <source>
        <dbReference type="Proteomes" id="UP000245362"/>
    </source>
</evidence>
<reference evidence="5 6" key="1">
    <citation type="submission" date="2018-05" db="EMBL/GenBank/DDBJ databases">
        <title>Vibrio limimaris sp. nov., isolated from marine sediment.</title>
        <authorList>
            <person name="Li C.-M."/>
        </authorList>
    </citation>
    <scope>NUCLEOTIDE SEQUENCE [LARGE SCALE GENOMIC DNA]</scope>
    <source>
        <strain evidence="5 6">E4404</strain>
    </source>
</reference>
<gene>
    <name evidence="5" type="ORF">DI392_02000</name>
</gene>
<evidence type="ECO:0000256" key="1">
    <source>
        <dbReference type="ARBA" id="ARBA00010634"/>
    </source>
</evidence>
<feature type="chain" id="PRO_5015439661" evidence="4">
    <location>
        <begin position="24"/>
        <end position="274"/>
    </location>
</feature>
<keyword evidence="6" id="KW-1185">Reference proteome</keyword>
<feature type="signal peptide" evidence="4">
    <location>
        <begin position="1"/>
        <end position="23"/>
    </location>
</feature>
<organism evidence="5 6">
    <name type="scientific">Vibrio albus</name>
    <dbReference type="NCBI Taxonomy" id="2200953"/>
    <lineage>
        <taxon>Bacteria</taxon>
        <taxon>Pseudomonadati</taxon>
        <taxon>Pseudomonadota</taxon>
        <taxon>Gammaproteobacteria</taxon>
        <taxon>Vibrionales</taxon>
        <taxon>Vibrionaceae</taxon>
        <taxon>Vibrio</taxon>
    </lineage>
</organism>
<protein>
    <submittedName>
        <fullName evidence="5">ABC transporter</fullName>
    </submittedName>
</protein>
<dbReference type="GO" id="GO:0016020">
    <property type="term" value="C:membrane"/>
    <property type="evidence" value="ECO:0007669"/>
    <property type="project" value="InterPro"/>
</dbReference>
<comment type="caution">
    <text evidence="5">The sequence shown here is derived from an EMBL/GenBank/DDBJ whole genome shotgun (WGS) entry which is preliminary data.</text>
</comment>
<feature type="region of interest" description="Disordered" evidence="3">
    <location>
        <begin position="27"/>
        <end position="59"/>
    </location>
</feature>
<dbReference type="PANTHER" id="PTHR30035">
    <property type="entry name" value="LIPOPROTEIN VACJ-RELATED"/>
    <property type="match status" value="1"/>
</dbReference>
<accession>A0A2U3BEA8</accession>
<sequence length="274" mass="30483">MAVLRCRAMFVLLVGLLVTGCSAAPDSTSTGLVADDSETVTNTESETQDSADSESHPHDPIEGFNRSMWDINYHYLDPYIIRPVSLAYVNYTPSFIRSGIGNFFSNLDEPASVVNNLVMGNGQEAVNHFNRFWMNTTFGVFGLFDFAGAVGIPNEDNRSFSDAIGHYGVGHGAYVMLPGYGPTTVRNTTDFVDGMYFPLSYLNFWGSVSKFVFQAMESRASVVSQEPMLNASPDPYAFTRDAYLQRQDYKADLEPEAVDLEEEAFLDDYLDEEF</sequence>
<evidence type="ECO:0000256" key="2">
    <source>
        <dbReference type="ARBA" id="ARBA00022729"/>
    </source>
</evidence>
<comment type="similarity">
    <text evidence="1">Belongs to the MlaA family.</text>
</comment>
<keyword evidence="2 4" id="KW-0732">Signal</keyword>
<dbReference type="PRINTS" id="PR01805">
    <property type="entry name" value="VACJLIPOPROT"/>
</dbReference>
<name>A0A2U3BEA8_9VIBR</name>